<dbReference type="GO" id="GO:0016787">
    <property type="term" value="F:hydrolase activity"/>
    <property type="evidence" value="ECO:0007669"/>
    <property type="project" value="UniProtKB-KW"/>
</dbReference>
<evidence type="ECO:0000256" key="5">
    <source>
        <dbReference type="ARBA" id="ARBA00022801"/>
    </source>
</evidence>
<evidence type="ECO:0000313" key="10">
    <source>
        <dbReference type="Proteomes" id="UP000740883"/>
    </source>
</evidence>
<protein>
    <submittedName>
        <fullName evidence="9">Retrovirus-related Pol polyprotein from transposon 17.6</fullName>
    </submittedName>
</protein>
<dbReference type="OrthoDB" id="10068564at2759"/>
<evidence type="ECO:0000313" key="9">
    <source>
        <dbReference type="EMBL" id="KAF9761586.1"/>
    </source>
</evidence>
<dbReference type="InterPro" id="IPR043502">
    <property type="entry name" value="DNA/RNA_pol_sf"/>
</dbReference>
<sequence>MMSFHYLVKDLKVDSENYSVTDKEALAIVKSINNYRYYLLGKEFVLRTDHKALVYLWESKPPTSRLLRWSMLLQEYKFRISYIKGKDNVADGCKGIFCKEERISAIFKEFSEEEKYKILRSYHKETGHGSANNMKFVIKGRYYWPGFYKDIYKLILECEFCAKAGYKICNTKNRVIETKDHNELWEIDLKGRILHDGQNYFIILAVDHL</sequence>
<dbReference type="GO" id="GO:0004519">
    <property type="term" value="F:endonuclease activity"/>
    <property type="evidence" value="ECO:0007669"/>
    <property type="project" value="UniProtKB-KW"/>
</dbReference>
<evidence type="ECO:0000256" key="1">
    <source>
        <dbReference type="ARBA" id="ARBA00022679"/>
    </source>
</evidence>
<keyword evidence="3" id="KW-0540">Nuclease</keyword>
<dbReference type="PANTHER" id="PTHR37984:SF5">
    <property type="entry name" value="PROTEIN NYNRIN-LIKE"/>
    <property type="match status" value="1"/>
</dbReference>
<dbReference type="EMBL" id="SBJO01000301">
    <property type="protein sequence ID" value="KAF9761586.1"/>
    <property type="molecule type" value="Genomic_DNA"/>
</dbReference>
<feature type="domain" description="Integrase zinc-binding" evidence="8">
    <location>
        <begin position="113"/>
        <end position="164"/>
    </location>
</feature>
<evidence type="ECO:0000256" key="3">
    <source>
        <dbReference type="ARBA" id="ARBA00022722"/>
    </source>
</evidence>
<dbReference type="SUPFAM" id="SSF56672">
    <property type="entry name" value="DNA/RNA polymerases"/>
    <property type="match status" value="1"/>
</dbReference>
<dbReference type="Gene3D" id="1.10.340.70">
    <property type="match status" value="1"/>
</dbReference>
<accession>A0A9P6KYC0</accession>
<dbReference type="InterPro" id="IPR041588">
    <property type="entry name" value="Integrase_H2C2"/>
</dbReference>
<evidence type="ECO:0000256" key="4">
    <source>
        <dbReference type="ARBA" id="ARBA00022759"/>
    </source>
</evidence>
<dbReference type="InterPro" id="IPR041373">
    <property type="entry name" value="RT_RNaseH"/>
</dbReference>
<dbReference type="Proteomes" id="UP000740883">
    <property type="component" value="Unassembled WGS sequence"/>
</dbReference>
<dbReference type="Pfam" id="PF17917">
    <property type="entry name" value="RT_RNaseH"/>
    <property type="match status" value="1"/>
</dbReference>
<organism evidence="9 10">
    <name type="scientific">Nosema granulosis</name>
    <dbReference type="NCBI Taxonomy" id="83296"/>
    <lineage>
        <taxon>Eukaryota</taxon>
        <taxon>Fungi</taxon>
        <taxon>Fungi incertae sedis</taxon>
        <taxon>Microsporidia</taxon>
        <taxon>Nosematidae</taxon>
        <taxon>Nosema</taxon>
    </lineage>
</organism>
<comment type="caution">
    <text evidence="9">The sequence shown here is derived from an EMBL/GenBank/DDBJ whole genome shotgun (WGS) entry which is preliminary data.</text>
</comment>
<dbReference type="PANTHER" id="PTHR37984">
    <property type="entry name" value="PROTEIN CBG26694"/>
    <property type="match status" value="1"/>
</dbReference>
<evidence type="ECO:0000259" key="7">
    <source>
        <dbReference type="Pfam" id="PF17917"/>
    </source>
</evidence>
<evidence type="ECO:0000259" key="8">
    <source>
        <dbReference type="Pfam" id="PF17921"/>
    </source>
</evidence>
<feature type="domain" description="Reverse transcriptase RNase H-like" evidence="7">
    <location>
        <begin position="6"/>
        <end position="76"/>
    </location>
</feature>
<evidence type="ECO:0000256" key="2">
    <source>
        <dbReference type="ARBA" id="ARBA00022695"/>
    </source>
</evidence>
<dbReference type="InterPro" id="IPR050951">
    <property type="entry name" value="Retrovirus_Pol_polyprotein"/>
</dbReference>
<keyword evidence="1" id="KW-0808">Transferase</keyword>
<dbReference type="Pfam" id="PF17921">
    <property type="entry name" value="Integrase_H2C2"/>
    <property type="match status" value="1"/>
</dbReference>
<dbReference type="GO" id="GO:0003964">
    <property type="term" value="F:RNA-directed DNA polymerase activity"/>
    <property type="evidence" value="ECO:0007669"/>
    <property type="project" value="UniProtKB-KW"/>
</dbReference>
<keyword evidence="6" id="KW-0695">RNA-directed DNA polymerase</keyword>
<dbReference type="CDD" id="cd09274">
    <property type="entry name" value="RNase_HI_RT_Ty3"/>
    <property type="match status" value="1"/>
</dbReference>
<reference evidence="9 10" key="1">
    <citation type="journal article" date="2020" name="Genome Biol. Evol.">
        <title>Comparative genomics of strictly vertically transmitted, feminizing microsporidia endosymbionts of amphipod crustaceans.</title>
        <authorList>
            <person name="Cormier A."/>
            <person name="Chebbi M.A."/>
            <person name="Giraud I."/>
            <person name="Wattier R."/>
            <person name="Teixeira M."/>
            <person name="Gilbert C."/>
            <person name="Rigaud T."/>
            <person name="Cordaux R."/>
        </authorList>
    </citation>
    <scope>NUCLEOTIDE SEQUENCE [LARGE SCALE GENOMIC DNA]</scope>
    <source>
        <strain evidence="9 10">Ou3-Ou53</strain>
    </source>
</reference>
<keyword evidence="5" id="KW-0378">Hydrolase</keyword>
<dbReference type="AlphaFoldDB" id="A0A9P6KYC0"/>
<keyword evidence="10" id="KW-1185">Reference proteome</keyword>
<evidence type="ECO:0000256" key="6">
    <source>
        <dbReference type="ARBA" id="ARBA00022918"/>
    </source>
</evidence>
<keyword evidence="2" id="KW-0548">Nucleotidyltransferase</keyword>
<keyword evidence="4" id="KW-0255">Endonuclease</keyword>
<name>A0A9P6KYC0_9MICR</name>
<gene>
    <name evidence="9" type="primary">pol_174</name>
    <name evidence="9" type="ORF">NGRA_2544</name>
</gene>
<proteinExistence type="predicted"/>